<protein>
    <submittedName>
        <fullName evidence="2">Uncharacterized protein</fullName>
    </submittedName>
</protein>
<dbReference type="EMBL" id="CP097507">
    <property type="protein sequence ID" value="URE07905.1"/>
    <property type="molecule type" value="Genomic_DNA"/>
</dbReference>
<feature type="region of interest" description="Disordered" evidence="1">
    <location>
        <begin position="69"/>
        <end position="100"/>
    </location>
</feature>
<proteinExistence type="predicted"/>
<evidence type="ECO:0000313" key="2">
    <source>
        <dbReference type="EMBL" id="URE07905.1"/>
    </source>
</evidence>
<organism evidence="2 3">
    <name type="scientific">Musa troglodytarum</name>
    <name type="common">fe'i banana</name>
    <dbReference type="NCBI Taxonomy" id="320322"/>
    <lineage>
        <taxon>Eukaryota</taxon>
        <taxon>Viridiplantae</taxon>
        <taxon>Streptophyta</taxon>
        <taxon>Embryophyta</taxon>
        <taxon>Tracheophyta</taxon>
        <taxon>Spermatophyta</taxon>
        <taxon>Magnoliopsida</taxon>
        <taxon>Liliopsida</taxon>
        <taxon>Zingiberales</taxon>
        <taxon>Musaceae</taxon>
        <taxon>Musa</taxon>
    </lineage>
</organism>
<evidence type="ECO:0000256" key="1">
    <source>
        <dbReference type="SAM" id="MobiDB-lite"/>
    </source>
</evidence>
<gene>
    <name evidence="2" type="ORF">MUK42_01453</name>
</gene>
<dbReference type="AlphaFoldDB" id="A0A9E7G565"/>
<reference evidence="2" key="1">
    <citation type="submission" date="2022-05" db="EMBL/GenBank/DDBJ databases">
        <title>The Musa troglodytarum L. genome provides insights into the mechanism of non-climacteric behaviour and enrichment of carotenoids.</title>
        <authorList>
            <person name="Wang J."/>
        </authorList>
    </citation>
    <scope>NUCLEOTIDE SEQUENCE</scope>
    <source>
        <tissue evidence="2">Leaf</tissue>
    </source>
</reference>
<accession>A0A9E7G565</accession>
<evidence type="ECO:0000313" key="3">
    <source>
        <dbReference type="Proteomes" id="UP001055439"/>
    </source>
</evidence>
<keyword evidence="3" id="KW-1185">Reference proteome</keyword>
<name>A0A9E7G565_9LILI</name>
<sequence length="100" mass="10945">MDRAARPDSAASRTGSACARYTSDGELQRGEAKAVPFALSLLCSVLRSTGENFVRGVLLTGRAAMPEKRKRAQFRETDPSSLAYRRGHSSQQKMFGKISH</sequence>
<dbReference type="Proteomes" id="UP001055439">
    <property type="component" value="Chromosome 5"/>
</dbReference>
<feature type="region of interest" description="Disordered" evidence="1">
    <location>
        <begin position="1"/>
        <end position="25"/>
    </location>
</feature>